<evidence type="ECO:0000313" key="9">
    <source>
        <dbReference type="Proteomes" id="UP001558652"/>
    </source>
</evidence>
<dbReference type="PANTHER" id="PTHR21399:SF0">
    <property type="entry name" value="METHYLOSOME SUBUNIT PICLN"/>
    <property type="match status" value="1"/>
</dbReference>
<sequence length="149" mass="16781">MVVITCFPPPTDDIRHKQPSTKLCINSKEVGIGTLYIAERRLAWVEDTSLQQGYSIEYKNVSLHAISRDLQAFPEECLYVMLDLAMESPQEANGDADEEGTEMTELRFIPEDKGCLDAMFQAMSHCQTLHPDTDNSFSSDGKFIIHFSS</sequence>
<dbReference type="InterPro" id="IPR011993">
    <property type="entry name" value="PH-like_dom_sf"/>
</dbReference>
<comment type="subcellular location">
    <subcellularLocation>
        <location evidence="2">Cytoplasm</location>
    </subcellularLocation>
    <subcellularLocation>
        <location evidence="1">Nucleus</location>
    </subcellularLocation>
</comment>
<comment type="function">
    <text evidence="7">Involved in both the assembly of spliceosomal snRNPs and the methylation of Sm proteins. Chaperone that regulates the assembly of spliceosomal U1, U2, U4 and U5 small nuclear ribonucleoproteins (snRNPs), the building blocks of the spliceosome, and thereby plays an important role in the splicing of cellular pre-mRNAs. Most spliceosomal snRNPs contain a common set of Sm proteins SNRPB, SNRPD1, SNRPD2, SNRPD3, SNRPE, SNRPF and SNRPG that assemble in a heptameric protein ring on the Sm site of the small nuclear RNA to form the core snRNP (Sm core). In the cytosol, the Sm proteins SNRPD1, SNRPD2, SNRPE, SNRPF and SNRPG are trapped in an inactive 6S pICln-Sm complex by the chaperone CLNS1A that controls the assembly of the core snRNP. Dissociation by the SMN complex of CLNS1A from the trapped Sm proteins and their transfer to an SMN-Sm complex triggers the assembly of core snRNPs and their transport to the nucleus.</text>
</comment>
<evidence type="ECO:0000256" key="2">
    <source>
        <dbReference type="ARBA" id="ARBA00004496"/>
    </source>
</evidence>
<evidence type="ECO:0000256" key="7">
    <source>
        <dbReference type="ARBA" id="ARBA00045890"/>
    </source>
</evidence>
<keyword evidence="6" id="KW-0539">Nucleus</keyword>
<dbReference type="Proteomes" id="UP001558652">
    <property type="component" value="Unassembled WGS sequence"/>
</dbReference>
<evidence type="ECO:0000256" key="1">
    <source>
        <dbReference type="ARBA" id="ARBA00004123"/>
    </source>
</evidence>
<dbReference type="PRINTS" id="PR01348">
    <property type="entry name" value="ICLNCHANNEL"/>
</dbReference>
<keyword evidence="5" id="KW-0963">Cytoplasm</keyword>
<evidence type="ECO:0000256" key="6">
    <source>
        <dbReference type="ARBA" id="ARBA00023242"/>
    </source>
</evidence>
<dbReference type="InterPro" id="IPR039924">
    <property type="entry name" value="ICln/Lot5/Saf5"/>
</dbReference>
<dbReference type="GO" id="GO:0005634">
    <property type="term" value="C:nucleus"/>
    <property type="evidence" value="ECO:0007669"/>
    <property type="project" value="UniProtKB-SubCell"/>
</dbReference>
<evidence type="ECO:0000256" key="4">
    <source>
        <dbReference type="ARBA" id="ARBA00015653"/>
    </source>
</evidence>
<dbReference type="InterPro" id="IPR003521">
    <property type="entry name" value="ICln"/>
</dbReference>
<reference evidence="8 9" key="1">
    <citation type="submission" date="2024-07" db="EMBL/GenBank/DDBJ databases">
        <title>Chromosome-level genome assembly of the water stick insect Ranatra chinensis (Heteroptera: Nepidae).</title>
        <authorList>
            <person name="Liu X."/>
        </authorList>
    </citation>
    <scope>NUCLEOTIDE SEQUENCE [LARGE SCALE GENOMIC DNA]</scope>
    <source>
        <strain evidence="8">Cailab_2021Rc</strain>
        <tissue evidence="8">Muscle</tissue>
    </source>
</reference>
<dbReference type="GO" id="GO:0005737">
    <property type="term" value="C:cytoplasm"/>
    <property type="evidence" value="ECO:0007669"/>
    <property type="project" value="UniProtKB-SubCell"/>
</dbReference>
<evidence type="ECO:0000256" key="5">
    <source>
        <dbReference type="ARBA" id="ARBA00022490"/>
    </source>
</evidence>
<dbReference type="PANTHER" id="PTHR21399">
    <property type="entry name" value="CHLORIDE CONDUCTANCE REGULATORY PROTEIN ICLN"/>
    <property type="match status" value="1"/>
</dbReference>
<gene>
    <name evidence="8" type="ORF">AAG570_001491</name>
</gene>
<dbReference type="AlphaFoldDB" id="A0ABD0YRA5"/>
<protein>
    <recommendedName>
        <fullName evidence="4">Methylosome subunit pICln</fullName>
    </recommendedName>
</protein>
<name>A0ABD0YRA5_9HEMI</name>
<comment type="caution">
    <text evidence="8">The sequence shown here is derived from an EMBL/GenBank/DDBJ whole genome shotgun (WGS) entry which is preliminary data.</text>
</comment>
<proteinExistence type="inferred from homology"/>
<keyword evidence="9" id="KW-1185">Reference proteome</keyword>
<accession>A0ABD0YRA5</accession>
<dbReference type="Gene3D" id="2.30.29.30">
    <property type="entry name" value="Pleckstrin-homology domain (PH domain)/Phosphotyrosine-binding domain (PTB)"/>
    <property type="match status" value="1"/>
</dbReference>
<comment type="similarity">
    <text evidence="3">Belongs to the pICln (TC 1.A.47) family.</text>
</comment>
<evidence type="ECO:0000313" key="8">
    <source>
        <dbReference type="EMBL" id="KAL1123718.1"/>
    </source>
</evidence>
<organism evidence="8 9">
    <name type="scientific">Ranatra chinensis</name>
    <dbReference type="NCBI Taxonomy" id="642074"/>
    <lineage>
        <taxon>Eukaryota</taxon>
        <taxon>Metazoa</taxon>
        <taxon>Ecdysozoa</taxon>
        <taxon>Arthropoda</taxon>
        <taxon>Hexapoda</taxon>
        <taxon>Insecta</taxon>
        <taxon>Pterygota</taxon>
        <taxon>Neoptera</taxon>
        <taxon>Paraneoptera</taxon>
        <taxon>Hemiptera</taxon>
        <taxon>Heteroptera</taxon>
        <taxon>Panheteroptera</taxon>
        <taxon>Nepomorpha</taxon>
        <taxon>Nepidae</taxon>
        <taxon>Ranatrinae</taxon>
        <taxon>Ranatra</taxon>
    </lineage>
</organism>
<dbReference type="EMBL" id="JBFDAA010000011">
    <property type="protein sequence ID" value="KAL1123718.1"/>
    <property type="molecule type" value="Genomic_DNA"/>
</dbReference>
<evidence type="ECO:0000256" key="3">
    <source>
        <dbReference type="ARBA" id="ARBA00007054"/>
    </source>
</evidence>
<dbReference type="Pfam" id="PF03517">
    <property type="entry name" value="Voldacs"/>
    <property type="match status" value="1"/>
</dbReference>